<keyword evidence="2" id="KW-0472">Membrane</keyword>
<feature type="region of interest" description="Disordered" evidence="1">
    <location>
        <begin position="58"/>
        <end position="84"/>
    </location>
</feature>
<evidence type="ECO:0000256" key="2">
    <source>
        <dbReference type="SAM" id="Phobius"/>
    </source>
</evidence>
<keyword evidence="4" id="KW-1185">Reference proteome</keyword>
<feature type="compositionally biased region" description="Polar residues" evidence="1">
    <location>
        <begin position="75"/>
        <end position="84"/>
    </location>
</feature>
<evidence type="ECO:0000313" key="4">
    <source>
        <dbReference type="Proteomes" id="UP001642540"/>
    </source>
</evidence>
<reference evidence="3 4" key="1">
    <citation type="submission" date="2024-08" db="EMBL/GenBank/DDBJ databases">
        <authorList>
            <person name="Cucini C."/>
            <person name="Frati F."/>
        </authorList>
    </citation>
    <scope>NUCLEOTIDE SEQUENCE [LARGE SCALE GENOMIC DNA]</scope>
</reference>
<feature type="transmembrane region" description="Helical" evidence="2">
    <location>
        <begin position="6"/>
        <end position="23"/>
    </location>
</feature>
<sequence length="84" mass="9295">MYREHQVSSGLSIAFTGLGWYYITKRFLLKIINAIFTIEIVLLQTSPASVPAVPEAKAVSTAGTHPPNDYLSEPDFTNSSNFEM</sequence>
<accession>A0ABP1RWK3</accession>
<proteinExistence type="predicted"/>
<protein>
    <submittedName>
        <fullName evidence="3">Uncharacterized protein</fullName>
    </submittedName>
</protein>
<keyword evidence="2" id="KW-0812">Transmembrane</keyword>
<name>A0ABP1RWK3_9HEXA</name>
<dbReference type="EMBL" id="CAXLJM020000118">
    <property type="protein sequence ID" value="CAL8137652.1"/>
    <property type="molecule type" value="Genomic_DNA"/>
</dbReference>
<organism evidence="3 4">
    <name type="scientific">Orchesella dallaii</name>
    <dbReference type="NCBI Taxonomy" id="48710"/>
    <lineage>
        <taxon>Eukaryota</taxon>
        <taxon>Metazoa</taxon>
        <taxon>Ecdysozoa</taxon>
        <taxon>Arthropoda</taxon>
        <taxon>Hexapoda</taxon>
        <taxon>Collembola</taxon>
        <taxon>Entomobryomorpha</taxon>
        <taxon>Entomobryoidea</taxon>
        <taxon>Orchesellidae</taxon>
        <taxon>Orchesellinae</taxon>
        <taxon>Orchesella</taxon>
    </lineage>
</organism>
<gene>
    <name evidence="3" type="ORF">ODALV1_LOCUS27018</name>
</gene>
<comment type="caution">
    <text evidence="3">The sequence shown here is derived from an EMBL/GenBank/DDBJ whole genome shotgun (WGS) entry which is preliminary data.</text>
</comment>
<dbReference type="Proteomes" id="UP001642540">
    <property type="component" value="Unassembled WGS sequence"/>
</dbReference>
<evidence type="ECO:0000313" key="3">
    <source>
        <dbReference type="EMBL" id="CAL8137652.1"/>
    </source>
</evidence>
<keyword evidence="2" id="KW-1133">Transmembrane helix</keyword>
<evidence type="ECO:0000256" key="1">
    <source>
        <dbReference type="SAM" id="MobiDB-lite"/>
    </source>
</evidence>